<feature type="transmembrane region" description="Helical" evidence="1">
    <location>
        <begin position="12"/>
        <end position="40"/>
    </location>
</feature>
<gene>
    <name evidence="2" type="ORF">G7Y31_02290</name>
</gene>
<evidence type="ECO:0000313" key="3">
    <source>
        <dbReference type="Proteomes" id="UP000594681"/>
    </source>
</evidence>
<proteinExistence type="predicted"/>
<reference evidence="2 3" key="1">
    <citation type="submission" date="2020-11" db="EMBL/GenBank/DDBJ databases">
        <title>Corynebacterium sp. ZJ-599.</title>
        <authorList>
            <person name="Zhou J."/>
        </authorList>
    </citation>
    <scope>NUCLEOTIDE SEQUENCE [LARGE SCALE GENOMIC DNA]</scope>
    <source>
        <strain evidence="2 3">ZJ-599</strain>
    </source>
</reference>
<dbReference type="RefSeq" id="WP_165010673.1">
    <property type="nucleotide sequence ID" value="NZ_CP064954.1"/>
</dbReference>
<dbReference type="AlphaFoldDB" id="A0A7T0PAX8"/>
<keyword evidence="1" id="KW-0812">Transmembrane</keyword>
<feature type="transmembrane region" description="Helical" evidence="1">
    <location>
        <begin position="71"/>
        <end position="92"/>
    </location>
</feature>
<name>A0A7T0PAX8_9CORY</name>
<evidence type="ECO:0000313" key="2">
    <source>
        <dbReference type="EMBL" id="QPK79561.1"/>
    </source>
</evidence>
<organism evidence="2 3">
    <name type="scientific">Corynebacterium lizhenjunii</name>
    <dbReference type="NCBI Taxonomy" id="2709394"/>
    <lineage>
        <taxon>Bacteria</taxon>
        <taxon>Bacillati</taxon>
        <taxon>Actinomycetota</taxon>
        <taxon>Actinomycetes</taxon>
        <taxon>Mycobacteriales</taxon>
        <taxon>Corynebacteriaceae</taxon>
        <taxon>Corynebacterium</taxon>
    </lineage>
</organism>
<dbReference type="PROSITE" id="PS51257">
    <property type="entry name" value="PROKAR_LIPOPROTEIN"/>
    <property type="match status" value="1"/>
</dbReference>
<keyword evidence="1" id="KW-1133">Transmembrane helix</keyword>
<dbReference type="Proteomes" id="UP000594681">
    <property type="component" value="Chromosome"/>
</dbReference>
<sequence>MRAFNELPKTSARFLAAAIVLAACALDQLLMSFVFLAFGHTLAFETIRTIPLMTGVALGALAVVPMENARVAVRVVAWIALGALFATALYFATQALFY</sequence>
<keyword evidence="1" id="KW-0472">Membrane</keyword>
<protein>
    <submittedName>
        <fullName evidence="2">Uncharacterized protein</fullName>
    </submittedName>
</protein>
<keyword evidence="3" id="KW-1185">Reference proteome</keyword>
<dbReference type="EMBL" id="CP064954">
    <property type="protein sequence ID" value="QPK79561.1"/>
    <property type="molecule type" value="Genomic_DNA"/>
</dbReference>
<feature type="transmembrane region" description="Helical" evidence="1">
    <location>
        <begin position="46"/>
        <end position="64"/>
    </location>
</feature>
<dbReference type="KEGG" id="cliz:G7Y31_02290"/>
<evidence type="ECO:0000256" key="1">
    <source>
        <dbReference type="SAM" id="Phobius"/>
    </source>
</evidence>
<accession>A0A7T0PAX8</accession>